<organism evidence="3">
    <name type="scientific">bioreactor metagenome</name>
    <dbReference type="NCBI Taxonomy" id="1076179"/>
    <lineage>
        <taxon>unclassified sequences</taxon>
        <taxon>metagenomes</taxon>
        <taxon>ecological metagenomes</taxon>
    </lineage>
</organism>
<dbReference type="InterPro" id="IPR024072">
    <property type="entry name" value="DHFR-like_dom_sf"/>
</dbReference>
<dbReference type="SUPFAM" id="SSF53597">
    <property type="entry name" value="Dihydrofolate reductase-like"/>
    <property type="match status" value="1"/>
</dbReference>
<protein>
    <recommendedName>
        <fullName evidence="2">Bacterial bifunctional deaminase-reductase C-terminal domain-containing protein</fullName>
    </recommendedName>
</protein>
<keyword evidence="1" id="KW-0812">Transmembrane</keyword>
<dbReference type="GO" id="GO:0009231">
    <property type="term" value="P:riboflavin biosynthetic process"/>
    <property type="evidence" value="ECO:0007669"/>
    <property type="project" value="InterPro"/>
</dbReference>
<dbReference type="EMBL" id="VSSQ01104782">
    <property type="protein sequence ID" value="MPN45135.1"/>
    <property type="molecule type" value="Genomic_DNA"/>
</dbReference>
<reference evidence="3" key="1">
    <citation type="submission" date="2019-08" db="EMBL/GenBank/DDBJ databases">
        <authorList>
            <person name="Kucharzyk K."/>
            <person name="Murdoch R.W."/>
            <person name="Higgins S."/>
            <person name="Loffler F."/>
        </authorList>
    </citation>
    <scope>NUCLEOTIDE SEQUENCE</scope>
</reference>
<gene>
    <name evidence="3" type="ORF">SDC9_192702</name>
</gene>
<comment type="caution">
    <text evidence="3">The sequence shown here is derived from an EMBL/GenBank/DDBJ whole genome shotgun (WGS) entry which is preliminary data.</text>
</comment>
<keyword evidence="1" id="KW-0472">Membrane</keyword>
<evidence type="ECO:0000256" key="1">
    <source>
        <dbReference type="SAM" id="Phobius"/>
    </source>
</evidence>
<dbReference type="Gene3D" id="3.40.430.10">
    <property type="entry name" value="Dihydrofolate Reductase, subunit A"/>
    <property type="match status" value="1"/>
</dbReference>
<feature type="domain" description="Bacterial bifunctional deaminase-reductase C-terminal" evidence="2">
    <location>
        <begin position="31"/>
        <end position="89"/>
    </location>
</feature>
<dbReference type="GO" id="GO:0008703">
    <property type="term" value="F:5-amino-6-(5-phosphoribosylamino)uracil reductase activity"/>
    <property type="evidence" value="ECO:0007669"/>
    <property type="project" value="InterPro"/>
</dbReference>
<name>A0A645I1I3_9ZZZZ</name>
<keyword evidence="1" id="KW-1133">Transmembrane helix</keyword>
<accession>A0A645I1I3</accession>
<feature type="transmembrane region" description="Helical" evidence="1">
    <location>
        <begin position="50"/>
        <end position="70"/>
    </location>
</feature>
<dbReference type="AlphaFoldDB" id="A0A645I1I3"/>
<evidence type="ECO:0000259" key="2">
    <source>
        <dbReference type="Pfam" id="PF01872"/>
    </source>
</evidence>
<proteinExistence type="predicted"/>
<sequence length="100" mass="11207">MFTHAQSLPLEGFIPVSGDPAEFVRRIDPEKNVWIVGGNSILAPMLDSDLIDILIIQIAPVLLGAGIPLFTQKEALKRFTLMDVKRYGQFAELEYHRANQ</sequence>
<dbReference type="Pfam" id="PF01872">
    <property type="entry name" value="RibD_C"/>
    <property type="match status" value="1"/>
</dbReference>
<evidence type="ECO:0000313" key="3">
    <source>
        <dbReference type="EMBL" id="MPN45135.1"/>
    </source>
</evidence>
<dbReference type="InterPro" id="IPR002734">
    <property type="entry name" value="RibDG_C"/>
</dbReference>